<evidence type="ECO:0000256" key="7">
    <source>
        <dbReference type="SAM" id="Phobius"/>
    </source>
</evidence>
<sequence>MEILLKLFLTFLKIGLVSIGGGYAVIPSIHEEVVVKAGWIGEKVFADIITISQMTPGPLAVNTSTFVGLQIAGAAGAVVATVGCVFCGVAISLTLYRFFQKHKESVYIFETLNGLKAASLGLIVSAAATIILLSFFGTGDPDLKTMKESLDIGAVAIFGGVLFLSRKRKINPIMLMLVSGAAGIILYM</sequence>
<reference evidence="9 11" key="2">
    <citation type="journal article" date="2019" name="Science, e1252229">
        <title>Invertible promoters mediate bacterial phase variation, antibiotic resistance, and host adaptation in the gut.</title>
        <authorList>
            <person name="Jiang X."/>
            <person name="Hall A.B."/>
            <person name="Arthur T.D."/>
            <person name="Plichta D.R."/>
            <person name="Covington C.T."/>
            <person name="Poyet M."/>
            <person name="Crothers J."/>
            <person name="Moses P.L."/>
            <person name="Tolonen A.C."/>
            <person name="Vlamakis H."/>
            <person name="Alm E.J."/>
            <person name="Xavier R.J."/>
        </authorList>
    </citation>
    <scope>NUCLEOTIDE SEQUENCE [LARGE SCALE GENOMIC DNA]</scope>
    <source>
        <strain evidence="11">aa_0143</strain>
        <strain evidence="9">Aa_0143</strain>
    </source>
</reference>
<reference evidence="8 10" key="1">
    <citation type="submission" date="2015-09" db="EMBL/GenBank/DDBJ databases">
        <authorList>
            <consortium name="Pathogen Informatics"/>
        </authorList>
    </citation>
    <scope>NUCLEOTIDE SEQUENCE [LARGE SCALE GENOMIC DNA]</scope>
    <source>
        <strain evidence="8 10">2789STDY5834841</strain>
    </source>
</reference>
<dbReference type="GO" id="GO:0015109">
    <property type="term" value="F:chromate transmembrane transporter activity"/>
    <property type="evidence" value="ECO:0007669"/>
    <property type="project" value="InterPro"/>
</dbReference>
<feature type="transmembrane region" description="Helical" evidence="7">
    <location>
        <begin position="7"/>
        <end position="26"/>
    </location>
</feature>
<comment type="subcellular location">
    <subcellularLocation>
        <location evidence="1">Cell membrane</location>
        <topology evidence="1">Multi-pass membrane protein</topology>
    </subcellularLocation>
</comment>
<dbReference type="GeneID" id="97330299"/>
<dbReference type="InterPro" id="IPR003370">
    <property type="entry name" value="Chromate_transpt"/>
</dbReference>
<dbReference type="Proteomes" id="UP000292665">
    <property type="component" value="Unassembled WGS sequence"/>
</dbReference>
<keyword evidence="4 7" id="KW-0812">Transmembrane</keyword>
<name>A0A174D268_9FIRM</name>
<dbReference type="Pfam" id="PF02417">
    <property type="entry name" value="Chromate_transp"/>
    <property type="match status" value="1"/>
</dbReference>
<evidence type="ECO:0000313" key="8">
    <source>
        <dbReference type="EMBL" id="CUO18108.1"/>
    </source>
</evidence>
<evidence type="ECO:0000313" key="11">
    <source>
        <dbReference type="Proteomes" id="UP000292665"/>
    </source>
</evidence>
<dbReference type="PANTHER" id="PTHR43663">
    <property type="entry name" value="CHROMATE TRANSPORT PROTEIN-RELATED"/>
    <property type="match status" value="1"/>
</dbReference>
<dbReference type="EMBL" id="CYZO01000023">
    <property type="protein sequence ID" value="CUO18108.1"/>
    <property type="molecule type" value="Genomic_DNA"/>
</dbReference>
<evidence type="ECO:0000256" key="4">
    <source>
        <dbReference type="ARBA" id="ARBA00022692"/>
    </source>
</evidence>
<dbReference type="GO" id="GO:0005886">
    <property type="term" value="C:plasma membrane"/>
    <property type="evidence" value="ECO:0007669"/>
    <property type="project" value="UniProtKB-SubCell"/>
</dbReference>
<evidence type="ECO:0000256" key="6">
    <source>
        <dbReference type="ARBA" id="ARBA00023136"/>
    </source>
</evidence>
<evidence type="ECO:0000313" key="9">
    <source>
        <dbReference type="EMBL" id="RYS79122.1"/>
    </source>
</evidence>
<evidence type="ECO:0000256" key="1">
    <source>
        <dbReference type="ARBA" id="ARBA00004651"/>
    </source>
</evidence>
<keyword evidence="3" id="KW-1003">Cell membrane</keyword>
<gene>
    <name evidence="9" type="ORF">EAI93_09170</name>
    <name evidence="8" type="ORF">ERS852456_01834</name>
</gene>
<keyword evidence="6 7" id="KW-0472">Membrane</keyword>
<dbReference type="Proteomes" id="UP000095787">
    <property type="component" value="Unassembled WGS sequence"/>
</dbReference>
<accession>A0A174D268</accession>
<evidence type="ECO:0000256" key="2">
    <source>
        <dbReference type="ARBA" id="ARBA00005262"/>
    </source>
</evidence>
<feature type="transmembrane region" description="Helical" evidence="7">
    <location>
        <begin position="117"/>
        <end position="137"/>
    </location>
</feature>
<comment type="similarity">
    <text evidence="2">Belongs to the chromate ion transporter (CHR) (TC 2.A.51) family.</text>
</comment>
<evidence type="ECO:0000256" key="3">
    <source>
        <dbReference type="ARBA" id="ARBA00022475"/>
    </source>
</evidence>
<dbReference type="AlphaFoldDB" id="A0A174D268"/>
<dbReference type="EMBL" id="RCYR01000017">
    <property type="protein sequence ID" value="RYS79122.1"/>
    <property type="molecule type" value="Genomic_DNA"/>
</dbReference>
<protein>
    <submittedName>
        <fullName evidence="8 9">Chromate transporter</fullName>
    </submittedName>
</protein>
<dbReference type="PANTHER" id="PTHR43663:SF1">
    <property type="entry name" value="CHROMATE TRANSPORTER"/>
    <property type="match status" value="1"/>
</dbReference>
<organism evidence="8 10">
    <name type="scientific">[Ruminococcus] torques</name>
    <dbReference type="NCBI Taxonomy" id="33039"/>
    <lineage>
        <taxon>Bacteria</taxon>
        <taxon>Bacillati</taxon>
        <taxon>Bacillota</taxon>
        <taxon>Clostridia</taxon>
        <taxon>Lachnospirales</taxon>
        <taxon>Lachnospiraceae</taxon>
        <taxon>Mediterraneibacter</taxon>
    </lineage>
</organism>
<evidence type="ECO:0000313" key="10">
    <source>
        <dbReference type="Proteomes" id="UP000095787"/>
    </source>
</evidence>
<keyword evidence="5 7" id="KW-1133">Transmembrane helix</keyword>
<feature type="transmembrane region" description="Helical" evidence="7">
    <location>
        <begin position="71"/>
        <end position="96"/>
    </location>
</feature>
<feature type="transmembrane region" description="Helical" evidence="7">
    <location>
        <begin position="149"/>
        <end position="165"/>
    </location>
</feature>
<evidence type="ECO:0000256" key="5">
    <source>
        <dbReference type="ARBA" id="ARBA00022989"/>
    </source>
</evidence>
<proteinExistence type="inferred from homology"/>
<dbReference type="InterPro" id="IPR052518">
    <property type="entry name" value="CHR_Transporter"/>
</dbReference>
<dbReference type="RefSeq" id="WP_004848478.1">
    <property type="nucleotide sequence ID" value="NZ_AP028249.1"/>
</dbReference>